<dbReference type="EMBL" id="FLQS01000040">
    <property type="protein sequence ID" value="SBS77588.1"/>
    <property type="molecule type" value="Genomic_DNA"/>
</dbReference>
<proteinExistence type="predicted"/>
<protein>
    <submittedName>
        <fullName evidence="2">Uncharacterized protein</fullName>
    </submittedName>
</protein>
<evidence type="ECO:0000313" key="2">
    <source>
        <dbReference type="EMBL" id="SBS77588.1"/>
    </source>
</evidence>
<organism evidence="2">
    <name type="scientific">uncultured Mycobacterium sp</name>
    <dbReference type="NCBI Taxonomy" id="171292"/>
    <lineage>
        <taxon>Bacteria</taxon>
        <taxon>Bacillati</taxon>
        <taxon>Actinomycetota</taxon>
        <taxon>Actinomycetes</taxon>
        <taxon>Mycobacteriales</taxon>
        <taxon>Mycobacteriaceae</taxon>
        <taxon>Mycobacterium</taxon>
        <taxon>environmental samples</taxon>
    </lineage>
</organism>
<gene>
    <name evidence="2" type="ORF">MHPYR_450031</name>
</gene>
<dbReference type="AlphaFoldDB" id="A0A1Y5PNW9"/>
<name>A0A1Y5PNW9_9MYCO</name>
<accession>A0A1Y5PNW9</accession>
<sequence>MGCFGSLPTREIQSGAGMLDRNAFTMLRGSGMLLPDGEPRTAGVVSQDRSRAWLLRRRRGRIQPPDSCRWVSNAPNEIPHCCLTGSRFNSVGASCDSDIAVSAGQDPRMPTPARIAQSVHLKSAR</sequence>
<reference evidence="2" key="1">
    <citation type="submission" date="2016-03" db="EMBL/GenBank/DDBJ databases">
        <authorList>
            <person name="Ploux O."/>
        </authorList>
    </citation>
    <scope>NUCLEOTIDE SEQUENCE</scope>
    <source>
        <strain evidence="2">UC10</strain>
    </source>
</reference>
<evidence type="ECO:0000256" key="1">
    <source>
        <dbReference type="SAM" id="MobiDB-lite"/>
    </source>
</evidence>
<feature type="region of interest" description="Disordered" evidence="1">
    <location>
        <begin position="103"/>
        <end position="125"/>
    </location>
</feature>